<feature type="domain" description="RING-type" evidence="2">
    <location>
        <begin position="6"/>
        <end position="51"/>
    </location>
</feature>
<dbReference type="InterPro" id="IPR013083">
    <property type="entry name" value="Znf_RING/FYVE/PHD"/>
</dbReference>
<proteinExistence type="predicted"/>
<dbReference type="EMBL" id="JACXVP010000001">
    <property type="protein sequence ID" value="KAG5632858.1"/>
    <property type="molecule type" value="Genomic_DNA"/>
</dbReference>
<gene>
    <name evidence="3" type="ORF">H5410_004575</name>
</gene>
<dbReference type="OrthoDB" id="1306101at2759"/>
<dbReference type="PANTHER" id="PTHR46798">
    <property type="entry name" value="OS09G0511500 PROTEIN"/>
    <property type="match status" value="1"/>
</dbReference>
<dbReference type="InterPro" id="IPR001841">
    <property type="entry name" value="Znf_RING"/>
</dbReference>
<name>A0A9J6B8E0_SOLCO</name>
<keyword evidence="1" id="KW-0479">Metal-binding</keyword>
<keyword evidence="1" id="KW-0862">Zinc</keyword>
<dbReference type="PANTHER" id="PTHR46798:SF3">
    <property type="entry name" value="RING FINGER FAMILY PROTEIN"/>
    <property type="match status" value="1"/>
</dbReference>
<dbReference type="SMART" id="SM00184">
    <property type="entry name" value="RING"/>
    <property type="match status" value="1"/>
</dbReference>
<keyword evidence="4" id="KW-1185">Reference proteome</keyword>
<evidence type="ECO:0000313" key="3">
    <source>
        <dbReference type="EMBL" id="KAG5632858.1"/>
    </source>
</evidence>
<dbReference type="Gene3D" id="3.30.40.10">
    <property type="entry name" value="Zinc/RING finger domain, C3HC4 (zinc finger)"/>
    <property type="match status" value="1"/>
</dbReference>
<reference evidence="3 4" key="1">
    <citation type="submission" date="2020-09" db="EMBL/GenBank/DDBJ databases">
        <title>De no assembly of potato wild relative species, Solanum commersonii.</title>
        <authorList>
            <person name="Cho K."/>
        </authorList>
    </citation>
    <scope>NUCLEOTIDE SEQUENCE [LARGE SCALE GENOMIC DNA]</scope>
    <source>
        <strain evidence="3">LZ3.2</strain>
        <tissue evidence="3">Leaf</tissue>
    </source>
</reference>
<keyword evidence="1" id="KW-0863">Zinc-finger</keyword>
<dbReference type="AlphaFoldDB" id="A0A9J6B8E0"/>
<dbReference type="GO" id="GO:0004842">
    <property type="term" value="F:ubiquitin-protein transferase activity"/>
    <property type="evidence" value="ECO:0007669"/>
    <property type="project" value="InterPro"/>
</dbReference>
<evidence type="ECO:0000313" key="4">
    <source>
        <dbReference type="Proteomes" id="UP000824120"/>
    </source>
</evidence>
<dbReference type="InterPro" id="IPR044274">
    <property type="entry name" value="RFI2"/>
</dbReference>
<evidence type="ECO:0000256" key="1">
    <source>
        <dbReference type="PROSITE-ProRule" id="PRU00175"/>
    </source>
</evidence>
<dbReference type="Proteomes" id="UP000824120">
    <property type="component" value="Chromosome 1"/>
</dbReference>
<dbReference type="SUPFAM" id="SSF57850">
    <property type="entry name" value="RING/U-box"/>
    <property type="match status" value="1"/>
</dbReference>
<sequence length="73" mass="8142">MNAPDCSICLEVVMNNNSRSIAKLKCGHLFHLDCIGSEFNVGGLMRCPNCRDIEDGNWEIDDDVTHIVLVRHG</sequence>
<dbReference type="Pfam" id="PF23555">
    <property type="entry name" value="zf-RING_Vps41"/>
    <property type="match status" value="1"/>
</dbReference>
<protein>
    <recommendedName>
        <fullName evidence="2">RING-type domain-containing protein</fullName>
    </recommendedName>
</protein>
<evidence type="ECO:0000259" key="2">
    <source>
        <dbReference type="PROSITE" id="PS50089"/>
    </source>
</evidence>
<dbReference type="InterPro" id="IPR057779">
    <property type="entry name" value="Znf_RING_Vps41"/>
</dbReference>
<comment type="caution">
    <text evidence="3">The sequence shown here is derived from an EMBL/GenBank/DDBJ whole genome shotgun (WGS) entry which is preliminary data.</text>
</comment>
<accession>A0A9J6B8E0</accession>
<organism evidence="3 4">
    <name type="scientific">Solanum commersonii</name>
    <name type="common">Commerson's wild potato</name>
    <name type="synonym">Commerson's nightshade</name>
    <dbReference type="NCBI Taxonomy" id="4109"/>
    <lineage>
        <taxon>Eukaryota</taxon>
        <taxon>Viridiplantae</taxon>
        <taxon>Streptophyta</taxon>
        <taxon>Embryophyta</taxon>
        <taxon>Tracheophyta</taxon>
        <taxon>Spermatophyta</taxon>
        <taxon>Magnoliopsida</taxon>
        <taxon>eudicotyledons</taxon>
        <taxon>Gunneridae</taxon>
        <taxon>Pentapetalae</taxon>
        <taxon>asterids</taxon>
        <taxon>lamiids</taxon>
        <taxon>Solanales</taxon>
        <taxon>Solanaceae</taxon>
        <taxon>Solanoideae</taxon>
        <taxon>Solaneae</taxon>
        <taxon>Solanum</taxon>
    </lineage>
</organism>
<dbReference type="PROSITE" id="PS50089">
    <property type="entry name" value="ZF_RING_2"/>
    <property type="match status" value="1"/>
</dbReference>
<dbReference type="GO" id="GO:0008270">
    <property type="term" value="F:zinc ion binding"/>
    <property type="evidence" value="ECO:0007669"/>
    <property type="project" value="UniProtKB-KW"/>
</dbReference>